<dbReference type="GO" id="GO:0042276">
    <property type="term" value="P:error-prone translesion synthesis"/>
    <property type="evidence" value="ECO:0007669"/>
    <property type="project" value="TreeGrafter"/>
</dbReference>
<dbReference type="GO" id="GO:0003684">
    <property type="term" value="F:damaged DNA binding"/>
    <property type="evidence" value="ECO:0007669"/>
    <property type="project" value="InterPro"/>
</dbReference>
<dbReference type="PANTHER" id="PTHR11076">
    <property type="entry name" value="DNA REPAIR POLYMERASE UMUC / TRANSFERASE FAMILY MEMBER"/>
    <property type="match status" value="1"/>
</dbReference>
<name>A0A087AT46_9BIFI</name>
<keyword evidence="6" id="KW-1185">Reference proteome</keyword>
<dbReference type="InterPro" id="IPR050116">
    <property type="entry name" value="DNA_polymerase-Y"/>
</dbReference>
<dbReference type="Gene3D" id="1.10.150.20">
    <property type="entry name" value="5' to 3' exonuclease, C-terminal subdomain"/>
    <property type="match status" value="1"/>
</dbReference>
<dbReference type="InterPro" id="IPR043128">
    <property type="entry name" value="Rev_trsase/Diguanyl_cyclase"/>
</dbReference>
<comment type="function">
    <text evidence="2">Poorly processive, error-prone DNA polymerase involved in untargeted mutagenesis. Copies undamaged DNA at stalled replication forks, which arise in vivo from mismatched or misaligned primer ends. These misaligned primers can be extended by PolIV. Exhibits no 3'-5' exonuclease (proofreading) activity. May be involved in translesional synthesis, in conjunction with the beta clamp from PolIII.</text>
</comment>
<dbReference type="RefSeq" id="WP_033516453.1">
    <property type="nucleotide sequence ID" value="NZ_JGYV01000014.1"/>
</dbReference>
<evidence type="ECO:0000313" key="6">
    <source>
        <dbReference type="Proteomes" id="UP000029067"/>
    </source>
</evidence>
<dbReference type="OrthoDB" id="9808813at2"/>
<protein>
    <submittedName>
        <fullName evidence="5">Nucleotidyltransferase/DNA polymerase involved in DNA repair</fullName>
        <ecNumber evidence="5">2.7.7.7</ecNumber>
    </submittedName>
</protein>
<dbReference type="Gene3D" id="3.30.70.270">
    <property type="match status" value="1"/>
</dbReference>
<dbReference type="AlphaFoldDB" id="A0A087AT46"/>
<dbReference type="PROSITE" id="PS50173">
    <property type="entry name" value="UMUC"/>
    <property type="match status" value="1"/>
</dbReference>
<dbReference type="STRING" id="1688.BCUN_1851"/>
<evidence type="ECO:0000259" key="4">
    <source>
        <dbReference type="PROSITE" id="PS50173"/>
    </source>
</evidence>
<dbReference type="GO" id="GO:0005829">
    <property type="term" value="C:cytosol"/>
    <property type="evidence" value="ECO:0007669"/>
    <property type="project" value="TreeGrafter"/>
</dbReference>
<dbReference type="SUPFAM" id="SSF56672">
    <property type="entry name" value="DNA/RNA polymerases"/>
    <property type="match status" value="1"/>
</dbReference>
<evidence type="ECO:0000256" key="1">
    <source>
        <dbReference type="ARBA" id="ARBA00010945"/>
    </source>
</evidence>
<feature type="region of interest" description="Disordered" evidence="3">
    <location>
        <begin position="480"/>
        <end position="502"/>
    </location>
</feature>
<feature type="region of interest" description="Disordered" evidence="3">
    <location>
        <begin position="429"/>
        <end position="458"/>
    </location>
</feature>
<dbReference type="EMBL" id="JGYV01000014">
    <property type="protein sequence ID" value="KFI61946.1"/>
    <property type="molecule type" value="Genomic_DNA"/>
</dbReference>
<evidence type="ECO:0000256" key="3">
    <source>
        <dbReference type="SAM" id="MobiDB-lite"/>
    </source>
</evidence>
<accession>A0A087AT46</accession>
<feature type="domain" description="UmuC" evidence="4">
    <location>
        <begin position="6"/>
        <end position="234"/>
    </location>
</feature>
<sequence>MGTPTYLAIDLKSFYASAECVARGLDPLDTNLVVADASRTSKTICLAVSPALKSLGIGGRPRLFEVEQRVAQVNEERRLHAPGRRLRGSSASRAQLDADPALAVGYVVAKPRMAHYLDTSARIYSIYLKYASERDIHVYSVDEVFIDATHYLPYFRCSPHELARRIIAEIQRTTGITATAGIGTNLYLAKVAMDIVAKHVPADADGVRIAQLDEAGYRRTLWGHRPLTDFWRVGRSTAHKLEHHGIMTMGDLARCSLGLPNDYYNEELLFRWFGVNAELLIDHAWGREPCTIADIKDYRPQDSSISSGQVLHEPYDHAHARVVALEMADQLAFDLAARRLVTDQVGLGVGYDRSSLEDGRGAAYAGPVKRDRYGRLVPKPAHGTQRLGRRTASASAIRAAVGALYDRLVDPALLVRRFTVSAGAVHGREEPVGYEQPDLFSAADGGSADSARDAQGEREERVQQAILQLKERFGGNAVLTGTNLEEGATGRDRNRQIGGHAA</sequence>
<dbReference type="InterPro" id="IPR043502">
    <property type="entry name" value="DNA/RNA_pol_sf"/>
</dbReference>
<evidence type="ECO:0000256" key="2">
    <source>
        <dbReference type="ARBA" id="ARBA00025589"/>
    </source>
</evidence>
<dbReference type="Pfam" id="PF00817">
    <property type="entry name" value="IMS"/>
    <property type="match status" value="1"/>
</dbReference>
<comment type="caution">
    <text evidence="5">The sequence shown here is derived from an EMBL/GenBank/DDBJ whole genome shotgun (WGS) entry which is preliminary data.</text>
</comment>
<dbReference type="Proteomes" id="UP000029067">
    <property type="component" value="Unassembled WGS sequence"/>
</dbReference>
<evidence type="ECO:0000313" key="5">
    <source>
        <dbReference type="EMBL" id="KFI61946.1"/>
    </source>
</evidence>
<keyword evidence="5" id="KW-0548">Nucleotidyltransferase</keyword>
<dbReference type="eggNOG" id="COG0389">
    <property type="taxonomic scope" value="Bacteria"/>
</dbReference>
<organism evidence="5 6">
    <name type="scientific">Bifidobacterium cuniculi</name>
    <dbReference type="NCBI Taxonomy" id="1688"/>
    <lineage>
        <taxon>Bacteria</taxon>
        <taxon>Bacillati</taxon>
        <taxon>Actinomycetota</taxon>
        <taxon>Actinomycetes</taxon>
        <taxon>Bifidobacteriales</taxon>
        <taxon>Bifidobacteriaceae</taxon>
        <taxon>Bifidobacterium</taxon>
    </lineage>
</organism>
<keyword evidence="5" id="KW-0808">Transferase</keyword>
<proteinExistence type="inferred from homology"/>
<comment type="similarity">
    <text evidence="1">Belongs to the DNA polymerase type-Y family.</text>
</comment>
<dbReference type="GO" id="GO:0003887">
    <property type="term" value="F:DNA-directed DNA polymerase activity"/>
    <property type="evidence" value="ECO:0007669"/>
    <property type="project" value="UniProtKB-EC"/>
</dbReference>
<dbReference type="GO" id="GO:0006281">
    <property type="term" value="P:DNA repair"/>
    <property type="evidence" value="ECO:0007669"/>
    <property type="project" value="InterPro"/>
</dbReference>
<dbReference type="GO" id="GO:0009432">
    <property type="term" value="P:SOS response"/>
    <property type="evidence" value="ECO:0007669"/>
    <property type="project" value="TreeGrafter"/>
</dbReference>
<dbReference type="InterPro" id="IPR001126">
    <property type="entry name" value="UmuC"/>
</dbReference>
<gene>
    <name evidence="5" type="ORF">BCUN_1851</name>
</gene>
<dbReference type="PANTHER" id="PTHR11076:SF35">
    <property type="entry name" value="DNA REPAIR PROTEIN HOMOLOG YOBH"/>
    <property type="match status" value="1"/>
</dbReference>
<dbReference type="EC" id="2.7.7.7" evidence="5"/>
<reference evidence="5 6" key="1">
    <citation type="submission" date="2014-03" db="EMBL/GenBank/DDBJ databases">
        <title>Genomics of Bifidobacteria.</title>
        <authorList>
            <person name="Ventura M."/>
            <person name="Milani C."/>
            <person name="Lugli G.A."/>
        </authorList>
    </citation>
    <scope>NUCLEOTIDE SEQUENCE [LARGE SCALE GENOMIC DNA]</scope>
    <source>
        <strain evidence="5 6">LMG 10738</strain>
    </source>
</reference>